<evidence type="ECO:0008006" key="3">
    <source>
        <dbReference type="Google" id="ProtNLM"/>
    </source>
</evidence>
<dbReference type="RefSeq" id="WP_353332762.1">
    <property type="nucleotide sequence ID" value="NZ_AP028055.1"/>
</dbReference>
<evidence type="ECO:0000313" key="2">
    <source>
        <dbReference type="Proteomes" id="UP001496674"/>
    </source>
</evidence>
<organism evidence="1 2">
    <name type="scientific">Bacteroides sedimenti</name>
    <dbReference type="NCBI Taxonomy" id="2136147"/>
    <lineage>
        <taxon>Bacteria</taxon>
        <taxon>Pseudomonadati</taxon>
        <taxon>Bacteroidota</taxon>
        <taxon>Bacteroidia</taxon>
        <taxon>Bacteroidales</taxon>
        <taxon>Bacteroidaceae</taxon>
        <taxon>Bacteroides</taxon>
    </lineage>
</organism>
<reference evidence="1 2" key="1">
    <citation type="submission" date="2023-04" db="EMBL/GenBank/DDBJ databases">
        <title>Draft genome sequence of acteroides sedimenti strain YN3PY1.</title>
        <authorList>
            <person name="Yoshida N."/>
        </authorList>
    </citation>
    <scope>NUCLEOTIDE SEQUENCE [LARGE SCALE GENOMIC DNA]</scope>
    <source>
        <strain evidence="1 2">YN3PY1</strain>
    </source>
</reference>
<dbReference type="EMBL" id="AP028055">
    <property type="protein sequence ID" value="BEG98102.1"/>
    <property type="molecule type" value="Genomic_DNA"/>
</dbReference>
<gene>
    <name evidence="1" type="ORF">BSYN_03670</name>
</gene>
<proteinExistence type="predicted"/>
<name>A0ABN6Z1T6_9BACE</name>
<keyword evidence="2" id="KW-1185">Reference proteome</keyword>
<sequence>MEIKKQYVPARYRSPKLTSGGAAGVGTMLPQPTVSGTPSGHIHDNKEVVDQLTEKAIRILSHFDIDENGILHAIDDFYSKGELSAYGAGAGGGGSGGGIIEEVLDASYFGQYLDPVDYTKTFNAHAINSINDKVGRVAETVENMETDKQYKYSQGMPSTVWFITHNLGKRPSVTVVDSAGSVVEGQVEYLDNNNVRVSFAYEFSGEAYLN</sequence>
<accession>A0ABN6Z1T6</accession>
<dbReference type="Proteomes" id="UP001496674">
    <property type="component" value="Chromosome"/>
</dbReference>
<protein>
    <recommendedName>
        <fullName evidence="3">EF-hand domain-containing protein</fullName>
    </recommendedName>
</protein>
<evidence type="ECO:0000313" key="1">
    <source>
        <dbReference type="EMBL" id="BEG98102.1"/>
    </source>
</evidence>